<evidence type="ECO:0000313" key="8">
    <source>
        <dbReference type="Proteomes" id="UP000247409"/>
    </source>
</evidence>
<keyword evidence="2 5" id="KW-0812">Transmembrane</keyword>
<evidence type="ECO:0000313" key="7">
    <source>
        <dbReference type="EMBL" id="PXF41938.1"/>
    </source>
</evidence>
<feature type="transmembrane region" description="Helical" evidence="5">
    <location>
        <begin position="34"/>
        <end position="52"/>
    </location>
</feature>
<keyword evidence="8" id="KW-1185">Reference proteome</keyword>
<feature type="transmembrane region" description="Helical" evidence="5">
    <location>
        <begin position="72"/>
        <end position="91"/>
    </location>
</feature>
<reference evidence="7 8" key="1">
    <citation type="journal article" date="2018" name="Mol. Biol. Evol.">
        <title>Analysis of the draft genome of the red seaweed Gracilariopsis chorda provides insights into genome size evolution in Rhodophyta.</title>
        <authorList>
            <person name="Lee J."/>
            <person name="Yang E.C."/>
            <person name="Graf L."/>
            <person name="Yang J.H."/>
            <person name="Qiu H."/>
            <person name="Zel Zion U."/>
            <person name="Chan C.X."/>
            <person name="Stephens T.G."/>
            <person name="Weber A.P.M."/>
            <person name="Boo G.H."/>
            <person name="Boo S.M."/>
            <person name="Kim K.M."/>
            <person name="Shin Y."/>
            <person name="Jung M."/>
            <person name="Lee S.J."/>
            <person name="Yim H.S."/>
            <person name="Lee J.H."/>
            <person name="Bhattacharya D."/>
            <person name="Yoon H.S."/>
        </authorList>
    </citation>
    <scope>NUCLEOTIDE SEQUENCE [LARGE SCALE GENOMIC DNA]</scope>
    <source>
        <strain evidence="7 8">SKKU-2015</strain>
        <tissue evidence="7">Whole body</tissue>
    </source>
</reference>
<proteinExistence type="predicted"/>
<comment type="subcellular location">
    <subcellularLocation>
        <location evidence="1">Membrane</location>
    </subcellularLocation>
</comment>
<gene>
    <name evidence="7" type="ORF">BWQ96_08348</name>
</gene>
<dbReference type="GO" id="GO:0004497">
    <property type="term" value="F:monooxygenase activity"/>
    <property type="evidence" value="ECO:0007669"/>
    <property type="project" value="UniProtKB-KW"/>
</dbReference>
<dbReference type="OrthoDB" id="1658724at2759"/>
<dbReference type="Proteomes" id="UP000247409">
    <property type="component" value="Unassembled WGS sequence"/>
</dbReference>
<evidence type="ECO:0000256" key="5">
    <source>
        <dbReference type="SAM" id="Phobius"/>
    </source>
</evidence>
<feature type="domain" description="Fatty acid hydroxylase" evidence="6">
    <location>
        <begin position="117"/>
        <end position="248"/>
    </location>
</feature>
<evidence type="ECO:0000256" key="2">
    <source>
        <dbReference type="ARBA" id="ARBA00022692"/>
    </source>
</evidence>
<keyword evidence="3 5" id="KW-1133">Transmembrane helix</keyword>
<dbReference type="GO" id="GO:0008610">
    <property type="term" value="P:lipid biosynthetic process"/>
    <property type="evidence" value="ECO:0007669"/>
    <property type="project" value="InterPro"/>
</dbReference>
<keyword evidence="7" id="KW-0503">Monooxygenase</keyword>
<keyword evidence="4 5" id="KW-0472">Membrane</keyword>
<evidence type="ECO:0000256" key="4">
    <source>
        <dbReference type="ARBA" id="ARBA00023136"/>
    </source>
</evidence>
<protein>
    <submittedName>
        <fullName evidence="7">Methylsterol monooxygenase 2-2</fullName>
    </submittedName>
</protein>
<evidence type="ECO:0000259" key="6">
    <source>
        <dbReference type="Pfam" id="PF04116"/>
    </source>
</evidence>
<dbReference type="STRING" id="448386.A0A2V3IIR4"/>
<name>A0A2V3IIR4_9FLOR</name>
<dbReference type="EMBL" id="NBIV01000184">
    <property type="protein sequence ID" value="PXF41938.1"/>
    <property type="molecule type" value="Genomic_DNA"/>
</dbReference>
<dbReference type="InterPro" id="IPR050307">
    <property type="entry name" value="Sterol_Desaturase_Related"/>
</dbReference>
<evidence type="ECO:0000256" key="1">
    <source>
        <dbReference type="ARBA" id="ARBA00004370"/>
    </source>
</evidence>
<sequence length="267" mass="31287">MAGVTAVEYLWRTVIESFSEYQLKTIVTFVIHESFYWGSYLPFLLFESISFFQRWKLQPEKRTDTPMLKNCVARLLVNHFLLVFPIIMFTHPVMDLMGADHSVETLPTPSFILFQLFLFFLIEDFVFYWGHRALHTPYLYKKVHHIHHEHSAPFGLAAEYAHPLEVVFLGAATLAGPMLFAPHLLTLYIYLALRCIQTVECHSGYDFPWSLNRWFPLYGGAHFHDHHHRIHSGNYSSTFTWVDALFGTDNAFQAWRRKRQLAKSAKD</sequence>
<organism evidence="7 8">
    <name type="scientific">Gracilariopsis chorda</name>
    <dbReference type="NCBI Taxonomy" id="448386"/>
    <lineage>
        <taxon>Eukaryota</taxon>
        <taxon>Rhodophyta</taxon>
        <taxon>Florideophyceae</taxon>
        <taxon>Rhodymeniophycidae</taxon>
        <taxon>Gracilariales</taxon>
        <taxon>Gracilariaceae</taxon>
        <taxon>Gracilariopsis</taxon>
    </lineage>
</organism>
<dbReference type="AlphaFoldDB" id="A0A2V3IIR4"/>
<dbReference type="GO" id="GO:0016020">
    <property type="term" value="C:membrane"/>
    <property type="evidence" value="ECO:0007669"/>
    <property type="project" value="UniProtKB-SubCell"/>
</dbReference>
<keyword evidence="7" id="KW-0560">Oxidoreductase</keyword>
<evidence type="ECO:0000256" key="3">
    <source>
        <dbReference type="ARBA" id="ARBA00022989"/>
    </source>
</evidence>
<dbReference type="GO" id="GO:0005506">
    <property type="term" value="F:iron ion binding"/>
    <property type="evidence" value="ECO:0007669"/>
    <property type="project" value="InterPro"/>
</dbReference>
<comment type="caution">
    <text evidence="7">The sequence shown here is derived from an EMBL/GenBank/DDBJ whole genome shotgun (WGS) entry which is preliminary data.</text>
</comment>
<dbReference type="PANTHER" id="PTHR11863">
    <property type="entry name" value="STEROL DESATURASE"/>
    <property type="match status" value="1"/>
</dbReference>
<feature type="transmembrane region" description="Helical" evidence="5">
    <location>
        <begin position="111"/>
        <end position="130"/>
    </location>
</feature>
<dbReference type="InterPro" id="IPR006694">
    <property type="entry name" value="Fatty_acid_hydroxylase"/>
</dbReference>
<dbReference type="Pfam" id="PF04116">
    <property type="entry name" value="FA_hydroxylase"/>
    <property type="match status" value="1"/>
</dbReference>
<accession>A0A2V3IIR4</accession>